<dbReference type="EMBL" id="JACHVC010000006">
    <property type="protein sequence ID" value="MBC2605627.1"/>
    <property type="molecule type" value="Genomic_DNA"/>
</dbReference>
<evidence type="ECO:0000313" key="1">
    <source>
        <dbReference type="EMBL" id="MBC2605627.1"/>
    </source>
</evidence>
<gene>
    <name evidence="1" type="ORF">H5P27_06180</name>
</gene>
<dbReference type="InterPro" id="IPR011856">
    <property type="entry name" value="tRNA_endonuc-like_dom_sf"/>
</dbReference>
<dbReference type="Proteomes" id="UP000526501">
    <property type="component" value="Unassembled WGS sequence"/>
</dbReference>
<dbReference type="RefSeq" id="WP_185659496.1">
    <property type="nucleotide sequence ID" value="NZ_CAWPOO010000006.1"/>
</dbReference>
<sequence length="374" mass="42859">MNNAYLLNPDGSSNPMQRIRCSDETRELQDILEKNLDLIPGDQINPEDPRRWICVKRELPIEDPTTGDNRWSCDFLLLDQSGIPTFVECKRFLDSRSRREVIGQMFDYAANGSGYFSRDLVADYLTSEALRRGTTLDGLLQTLGPDSGESLDDYLDLVENNIKQGQVRLVFFMEEARPELRSIVEFLNSQLERTEMLIVEAKQFQSANQRFVIPSLWGYTEEARTIKKKVTVTSRAGPRRRWTEEEFFEALNGNCAPQQVDWLRGFSDRLKASERLTLRMGNGRKTGSLIVTFPELSSRSFLFFDSNGGIVFSLHLVSNDEGGSRLKDLVLEHFSRVPRLAIPEEKRSGYHGVEDWFGDRSEIEAFFDKLEALS</sequence>
<comment type="caution">
    <text evidence="1">The sequence shown here is derived from an EMBL/GenBank/DDBJ whole genome shotgun (WGS) entry which is preliminary data.</text>
</comment>
<proteinExistence type="predicted"/>
<name>A0A7X1B4Z5_9BACT</name>
<accession>A0A7X1B4Z5</accession>
<reference evidence="1 2" key="1">
    <citation type="submission" date="2020-07" db="EMBL/GenBank/DDBJ databases">
        <authorList>
            <person name="Feng X."/>
        </authorList>
    </citation>
    <scope>NUCLEOTIDE SEQUENCE [LARGE SCALE GENOMIC DNA]</scope>
    <source>
        <strain evidence="1 2">JCM23202</strain>
    </source>
</reference>
<dbReference type="GO" id="GO:0003676">
    <property type="term" value="F:nucleic acid binding"/>
    <property type="evidence" value="ECO:0007669"/>
    <property type="project" value="InterPro"/>
</dbReference>
<keyword evidence="2" id="KW-1185">Reference proteome</keyword>
<dbReference type="Gene3D" id="3.40.1350.10">
    <property type="match status" value="1"/>
</dbReference>
<dbReference type="AlphaFoldDB" id="A0A7X1B4Z5"/>
<organism evidence="1 2">
    <name type="scientific">Pelagicoccus albus</name>
    <dbReference type="NCBI Taxonomy" id="415222"/>
    <lineage>
        <taxon>Bacteria</taxon>
        <taxon>Pseudomonadati</taxon>
        <taxon>Verrucomicrobiota</taxon>
        <taxon>Opitutia</taxon>
        <taxon>Puniceicoccales</taxon>
        <taxon>Pelagicoccaceae</taxon>
        <taxon>Pelagicoccus</taxon>
    </lineage>
</organism>
<protein>
    <submittedName>
        <fullName evidence="1">Uncharacterized protein</fullName>
    </submittedName>
</protein>
<evidence type="ECO:0000313" key="2">
    <source>
        <dbReference type="Proteomes" id="UP000526501"/>
    </source>
</evidence>